<accession>A0A833QJY8</accession>
<proteinExistence type="predicted"/>
<protein>
    <submittedName>
        <fullName evidence="2">Uncharacterized protein</fullName>
    </submittedName>
</protein>
<dbReference type="EMBL" id="SWLB01000017">
    <property type="protein sequence ID" value="KAF3327515.1"/>
    <property type="molecule type" value="Genomic_DNA"/>
</dbReference>
<keyword evidence="3" id="KW-1185">Reference proteome</keyword>
<reference evidence="2" key="1">
    <citation type="submission" date="2020-01" db="EMBL/GenBank/DDBJ databases">
        <title>Genome sequence of Kobresia littledalei, the first chromosome-level genome in the family Cyperaceae.</title>
        <authorList>
            <person name="Qu G."/>
        </authorList>
    </citation>
    <scope>NUCLEOTIDE SEQUENCE</scope>
    <source>
        <strain evidence="2">C.B.Clarke</strain>
        <tissue evidence="2">Leaf</tissue>
    </source>
</reference>
<organism evidence="2 3">
    <name type="scientific">Carex littledalei</name>
    <dbReference type="NCBI Taxonomy" id="544730"/>
    <lineage>
        <taxon>Eukaryota</taxon>
        <taxon>Viridiplantae</taxon>
        <taxon>Streptophyta</taxon>
        <taxon>Embryophyta</taxon>
        <taxon>Tracheophyta</taxon>
        <taxon>Spermatophyta</taxon>
        <taxon>Magnoliopsida</taxon>
        <taxon>Liliopsida</taxon>
        <taxon>Poales</taxon>
        <taxon>Cyperaceae</taxon>
        <taxon>Cyperoideae</taxon>
        <taxon>Cariceae</taxon>
        <taxon>Carex</taxon>
        <taxon>Carex subgen. Euthyceras</taxon>
    </lineage>
</organism>
<dbReference type="PANTHER" id="PTHR33696:SF3">
    <property type="entry name" value="FLZ-TYPE DOMAIN-CONTAINING PROTEIN"/>
    <property type="match status" value="1"/>
</dbReference>
<evidence type="ECO:0000313" key="3">
    <source>
        <dbReference type="Proteomes" id="UP000623129"/>
    </source>
</evidence>
<name>A0A833QJY8_9POAL</name>
<feature type="region of interest" description="Disordered" evidence="1">
    <location>
        <begin position="1"/>
        <end position="47"/>
    </location>
</feature>
<dbReference type="AlphaFoldDB" id="A0A833QJY8"/>
<evidence type="ECO:0000256" key="1">
    <source>
        <dbReference type="SAM" id="MobiDB-lite"/>
    </source>
</evidence>
<dbReference type="Proteomes" id="UP000623129">
    <property type="component" value="Unassembled WGS sequence"/>
</dbReference>
<dbReference type="OrthoDB" id="745459at2759"/>
<dbReference type="PANTHER" id="PTHR33696">
    <property type="entry name" value="T22J18.15-RELATED"/>
    <property type="match status" value="1"/>
</dbReference>
<gene>
    <name evidence="2" type="ORF">FCM35_KLT07633</name>
</gene>
<evidence type="ECO:0000313" key="2">
    <source>
        <dbReference type="EMBL" id="KAF3327515.1"/>
    </source>
</evidence>
<feature type="compositionally biased region" description="Polar residues" evidence="1">
    <location>
        <begin position="1"/>
        <end position="40"/>
    </location>
</feature>
<comment type="caution">
    <text evidence="2">The sequence shown here is derived from an EMBL/GenBank/DDBJ whole genome shotgun (WGS) entry which is preliminary data.</text>
</comment>
<sequence>MSPNIENSTQRVPFSWENQPGTPLRSKTLNSSATQDTENAFQLPPPPYSAAALKPAVHGIYVPLPPCPFQPPQKITPTKGGSAEDDDPFLKAYLECTKSERRSTMPVNGRKKDLWCKVKRAGLRIGLGLACNSNRHVIDNDIAPAPEHLDSD</sequence>